<dbReference type="AlphaFoldDB" id="A0A3M7TMZ0"/>
<dbReference type="SUPFAM" id="SSF109854">
    <property type="entry name" value="DinB/YfiT-like putative metalloenzymes"/>
    <property type="match status" value="1"/>
</dbReference>
<evidence type="ECO:0000259" key="1">
    <source>
        <dbReference type="Pfam" id="PF12867"/>
    </source>
</evidence>
<accession>A0A3M7TMZ0</accession>
<evidence type="ECO:0000313" key="3">
    <source>
        <dbReference type="Proteomes" id="UP000278746"/>
    </source>
</evidence>
<dbReference type="OrthoDB" id="2964295at2"/>
<dbReference type="RefSeq" id="WP_122900214.1">
    <property type="nucleotide sequence ID" value="NZ_RHIB01000003.1"/>
</dbReference>
<dbReference type="InterPro" id="IPR034660">
    <property type="entry name" value="DinB/YfiT-like"/>
</dbReference>
<feature type="domain" description="DinB-like" evidence="1">
    <location>
        <begin position="8"/>
        <end position="145"/>
    </location>
</feature>
<proteinExistence type="predicted"/>
<dbReference type="Pfam" id="PF12867">
    <property type="entry name" value="DinB_2"/>
    <property type="match status" value="1"/>
</dbReference>
<sequence length="151" mass="17433">MKNKTLVQFEKAADEFAGLKEVPEEALTEPLDVGKWSPREVICHMYYWDKFNKEQMVPHMADGARLPAFPDHDAHNAEGLEYLKSCKKPEEVIDLFVEMRKALVAEFEVLNPDMRFTIGTGKRQFSPESFVKMFVKHDQHHLKQLEAAGVK</sequence>
<reference evidence="2 3" key="1">
    <citation type="submission" date="2018-10" db="EMBL/GenBank/DDBJ databases">
        <title>Bacillus Keqinensis sp. nov., a moderately halophilic bacterium isolated from a saline-alkaline lake.</title>
        <authorList>
            <person name="Wang H."/>
        </authorList>
    </citation>
    <scope>NUCLEOTIDE SEQUENCE [LARGE SCALE GENOMIC DNA]</scope>
    <source>
        <strain evidence="2 3">KQ-3</strain>
    </source>
</reference>
<evidence type="ECO:0000313" key="2">
    <source>
        <dbReference type="EMBL" id="RNA66604.1"/>
    </source>
</evidence>
<protein>
    <submittedName>
        <fullName evidence="2">DinB family protein</fullName>
    </submittedName>
</protein>
<dbReference type="Gene3D" id="1.20.120.450">
    <property type="entry name" value="dinb family like domain"/>
    <property type="match status" value="1"/>
</dbReference>
<dbReference type="EMBL" id="RHIB01000003">
    <property type="protein sequence ID" value="RNA66604.1"/>
    <property type="molecule type" value="Genomic_DNA"/>
</dbReference>
<dbReference type="Proteomes" id="UP000278746">
    <property type="component" value="Unassembled WGS sequence"/>
</dbReference>
<organism evidence="2 3">
    <name type="scientific">Alteribacter keqinensis</name>
    <dbReference type="NCBI Taxonomy" id="2483800"/>
    <lineage>
        <taxon>Bacteria</taxon>
        <taxon>Bacillati</taxon>
        <taxon>Bacillota</taxon>
        <taxon>Bacilli</taxon>
        <taxon>Bacillales</taxon>
        <taxon>Bacillaceae</taxon>
        <taxon>Alteribacter</taxon>
    </lineage>
</organism>
<dbReference type="InterPro" id="IPR024775">
    <property type="entry name" value="DinB-like"/>
</dbReference>
<name>A0A3M7TMZ0_9BACI</name>
<keyword evidence="3" id="KW-1185">Reference proteome</keyword>
<gene>
    <name evidence="2" type="ORF">EBO34_15400</name>
</gene>
<comment type="caution">
    <text evidence="2">The sequence shown here is derived from an EMBL/GenBank/DDBJ whole genome shotgun (WGS) entry which is preliminary data.</text>
</comment>